<reference evidence="1 2" key="1">
    <citation type="submission" date="2021-06" db="EMBL/GenBank/DDBJ databases">
        <authorList>
            <person name="Palmer J.M."/>
        </authorList>
    </citation>
    <scope>NUCLEOTIDE SEQUENCE [LARGE SCALE GENOMIC DNA]</scope>
    <source>
        <strain evidence="1 2">CL_MEX2019</strain>
        <tissue evidence="1">Muscle</tissue>
    </source>
</reference>
<dbReference type="Proteomes" id="UP001352852">
    <property type="component" value="Unassembled WGS sequence"/>
</dbReference>
<organism evidence="1 2">
    <name type="scientific">Characodon lateralis</name>
    <dbReference type="NCBI Taxonomy" id="208331"/>
    <lineage>
        <taxon>Eukaryota</taxon>
        <taxon>Metazoa</taxon>
        <taxon>Chordata</taxon>
        <taxon>Craniata</taxon>
        <taxon>Vertebrata</taxon>
        <taxon>Euteleostomi</taxon>
        <taxon>Actinopterygii</taxon>
        <taxon>Neopterygii</taxon>
        <taxon>Teleostei</taxon>
        <taxon>Neoteleostei</taxon>
        <taxon>Acanthomorphata</taxon>
        <taxon>Ovalentaria</taxon>
        <taxon>Atherinomorphae</taxon>
        <taxon>Cyprinodontiformes</taxon>
        <taxon>Goodeidae</taxon>
        <taxon>Characodon</taxon>
    </lineage>
</organism>
<evidence type="ECO:0000313" key="2">
    <source>
        <dbReference type="Proteomes" id="UP001352852"/>
    </source>
</evidence>
<proteinExistence type="predicted"/>
<keyword evidence="2" id="KW-1185">Reference proteome</keyword>
<evidence type="ECO:0000313" key="1">
    <source>
        <dbReference type="EMBL" id="MED6266878.1"/>
    </source>
</evidence>
<sequence>MFAASFIIQSWLTEPSKNERNLEASQDPHHARIMHYLRTFHRLLHNGNKQNSLYDVVSFTFPWVHISSEVKFAGKNVCRIIGLIKGQPMFTRGKRTVKMSGILTPTVLSS</sequence>
<gene>
    <name evidence="1" type="ORF">CHARACLAT_006502</name>
</gene>
<protein>
    <submittedName>
        <fullName evidence="1">Uncharacterized protein</fullName>
    </submittedName>
</protein>
<accession>A0ABU7CZD3</accession>
<comment type="caution">
    <text evidence="1">The sequence shown here is derived from an EMBL/GenBank/DDBJ whole genome shotgun (WGS) entry which is preliminary data.</text>
</comment>
<dbReference type="EMBL" id="JAHUTJ010008533">
    <property type="protein sequence ID" value="MED6266878.1"/>
    <property type="molecule type" value="Genomic_DNA"/>
</dbReference>
<name>A0ABU7CZD3_9TELE</name>